<feature type="compositionally biased region" description="Basic and acidic residues" evidence="1">
    <location>
        <begin position="32"/>
        <end position="44"/>
    </location>
</feature>
<dbReference type="Proteomes" id="UP001162483">
    <property type="component" value="Unassembled WGS sequence"/>
</dbReference>
<evidence type="ECO:0000313" key="2">
    <source>
        <dbReference type="EMBL" id="CAI9532752.1"/>
    </source>
</evidence>
<gene>
    <name evidence="2" type="ORF">SPARVUS_LOCUS269207</name>
</gene>
<evidence type="ECO:0000313" key="3">
    <source>
        <dbReference type="Proteomes" id="UP001162483"/>
    </source>
</evidence>
<feature type="region of interest" description="Disordered" evidence="1">
    <location>
        <begin position="1"/>
        <end position="44"/>
    </location>
</feature>
<comment type="caution">
    <text evidence="2">The sequence shown here is derived from an EMBL/GenBank/DDBJ whole genome shotgun (WGS) entry which is preliminary data.</text>
</comment>
<organism evidence="2 3">
    <name type="scientific">Staurois parvus</name>
    <dbReference type="NCBI Taxonomy" id="386267"/>
    <lineage>
        <taxon>Eukaryota</taxon>
        <taxon>Metazoa</taxon>
        <taxon>Chordata</taxon>
        <taxon>Craniata</taxon>
        <taxon>Vertebrata</taxon>
        <taxon>Euteleostomi</taxon>
        <taxon>Amphibia</taxon>
        <taxon>Batrachia</taxon>
        <taxon>Anura</taxon>
        <taxon>Neobatrachia</taxon>
        <taxon>Ranoidea</taxon>
        <taxon>Ranidae</taxon>
        <taxon>Staurois</taxon>
    </lineage>
</organism>
<keyword evidence="3" id="KW-1185">Reference proteome</keyword>
<name>A0ABN9ADM7_9NEOB</name>
<proteinExistence type="predicted"/>
<accession>A0ABN9ADM7</accession>
<dbReference type="EMBL" id="CATNWA010000082">
    <property type="protein sequence ID" value="CAI9532752.1"/>
    <property type="molecule type" value="Genomic_DNA"/>
</dbReference>
<protein>
    <submittedName>
        <fullName evidence="2">Uncharacterized protein</fullName>
    </submittedName>
</protein>
<reference evidence="2" key="1">
    <citation type="submission" date="2023-05" db="EMBL/GenBank/DDBJ databases">
        <authorList>
            <person name="Stuckert A."/>
        </authorList>
    </citation>
    <scope>NUCLEOTIDE SEQUENCE</scope>
</reference>
<evidence type="ECO:0000256" key="1">
    <source>
        <dbReference type="SAM" id="MobiDB-lite"/>
    </source>
</evidence>
<sequence length="44" mass="4834">MITDWPITPPFASSAVNHWDSAGDSQPATGDRSPRISDREETCM</sequence>